<dbReference type="PaxDb" id="411902-CLOBOL_05268"/>
<dbReference type="AlphaFoldDB" id="A8RYY8"/>
<organism evidence="1 2">
    <name type="scientific">Enterocloster bolteae (strain ATCC BAA-613 / DSM 15670 / CCUG 46953 / JCM 12243 / WAL 16351)</name>
    <name type="common">Clostridium bolteae</name>
    <dbReference type="NCBI Taxonomy" id="411902"/>
    <lineage>
        <taxon>Bacteria</taxon>
        <taxon>Bacillati</taxon>
        <taxon>Bacillota</taxon>
        <taxon>Clostridia</taxon>
        <taxon>Lachnospirales</taxon>
        <taxon>Lachnospiraceae</taxon>
        <taxon>Enterocloster</taxon>
    </lineage>
</organism>
<name>A8RYY8_ENTBW</name>
<reference evidence="1 2" key="1">
    <citation type="submission" date="2007-08" db="EMBL/GenBank/DDBJ databases">
        <authorList>
            <person name="Fulton L."/>
            <person name="Clifton S."/>
            <person name="Fulton B."/>
            <person name="Xu J."/>
            <person name="Minx P."/>
            <person name="Pepin K.H."/>
            <person name="Johnson M."/>
            <person name="Thiruvilangam P."/>
            <person name="Bhonagiri V."/>
            <person name="Nash W.E."/>
            <person name="Mardis E.R."/>
            <person name="Wilson R.K."/>
        </authorList>
    </citation>
    <scope>NUCLEOTIDE SEQUENCE [LARGE SCALE GENOMIC DNA]</scope>
    <source>
        <strain evidence="2">ATCC BAA-613 / DSM 15670 / CCUG 46953 / JCM 12243 / WAL 16351</strain>
    </source>
</reference>
<reference evidence="1 2" key="2">
    <citation type="submission" date="2007-09" db="EMBL/GenBank/DDBJ databases">
        <title>Draft genome sequence of Clostridium bolteae (ATCC BAA-613).</title>
        <authorList>
            <person name="Sudarsanam P."/>
            <person name="Ley R."/>
            <person name="Guruge J."/>
            <person name="Turnbaugh P.J."/>
            <person name="Mahowald M."/>
            <person name="Liep D."/>
            <person name="Gordon J."/>
        </authorList>
    </citation>
    <scope>NUCLEOTIDE SEQUENCE [LARGE SCALE GENOMIC DNA]</scope>
    <source>
        <strain evidence="2">ATCC BAA-613 / DSM 15670 / CCUG 46953 / JCM 12243 / WAL 16351</strain>
    </source>
</reference>
<dbReference type="EMBL" id="ABCC02000039">
    <property type="protein sequence ID" value="EDP14725.1"/>
    <property type="molecule type" value="Genomic_DNA"/>
</dbReference>
<accession>A8RYY8</accession>
<dbReference type="Proteomes" id="UP000005396">
    <property type="component" value="Unassembled WGS sequence"/>
</dbReference>
<evidence type="ECO:0000313" key="1">
    <source>
        <dbReference type="EMBL" id="EDP14725.1"/>
    </source>
</evidence>
<proteinExistence type="predicted"/>
<gene>
    <name evidence="1" type="ORF">CLOBOL_05268</name>
</gene>
<protein>
    <submittedName>
        <fullName evidence="1">Uncharacterized protein</fullName>
    </submittedName>
</protein>
<evidence type="ECO:0000313" key="2">
    <source>
        <dbReference type="Proteomes" id="UP000005396"/>
    </source>
</evidence>
<dbReference type="HOGENOM" id="CLU_3151210_0_0_9"/>
<sequence>MNYHLCLCENVLYAMAYCDKINNISHPSAVRVYSAPAHTTIFLKECFP</sequence>
<comment type="caution">
    <text evidence="1">The sequence shown here is derived from an EMBL/GenBank/DDBJ whole genome shotgun (WGS) entry which is preliminary data.</text>
</comment>